<evidence type="ECO:0000313" key="1">
    <source>
        <dbReference type="EMBL" id="KAI3740763.1"/>
    </source>
</evidence>
<gene>
    <name evidence="1" type="ORF">L2E82_31236</name>
</gene>
<dbReference type="EMBL" id="CM042013">
    <property type="protein sequence ID" value="KAI3740763.1"/>
    <property type="molecule type" value="Genomic_DNA"/>
</dbReference>
<proteinExistence type="predicted"/>
<accession>A0ACB9D2Z0</accession>
<protein>
    <submittedName>
        <fullName evidence="1">Uncharacterized protein</fullName>
    </submittedName>
</protein>
<sequence length="347" mass="39194">MASSLSTNTWSLSSKILLFAFGVVSVAMAVDSIVPLLLDFAVNDIPAILSVLQSYLKPPYLYLLINVIIFTIFATSSFHRSIMHENQSHSLVNPPTANLQGVPIQQSFGILEPPMAVYDSPPMVFADLQPPILDPETASMNDSEVVGVENEDEFVISRSSWNLPPPQIRNFPPPPENTQFVSPMREKPRITSRFAHTKPTKTSPEGFRALKVAKPKKHETLENTWKTITDGRRMPLTRHLRKSETFENHRHSDVYPLEQAEGAAAAGKENKVMKKAATLRDRTNYDNQNNRPPSPASGGKLRKEGSLSHDELNRRVEAFIKKFNDEMRLQRQESMKQYRDMTQRGSR</sequence>
<dbReference type="Proteomes" id="UP001055811">
    <property type="component" value="Linkage Group LG05"/>
</dbReference>
<name>A0ACB9D2Z0_CICIN</name>
<reference evidence="2" key="1">
    <citation type="journal article" date="2022" name="Mol. Ecol. Resour.">
        <title>The genomes of chicory, endive, great burdock and yacon provide insights into Asteraceae palaeo-polyploidization history and plant inulin production.</title>
        <authorList>
            <person name="Fan W."/>
            <person name="Wang S."/>
            <person name="Wang H."/>
            <person name="Wang A."/>
            <person name="Jiang F."/>
            <person name="Liu H."/>
            <person name="Zhao H."/>
            <person name="Xu D."/>
            <person name="Zhang Y."/>
        </authorList>
    </citation>
    <scope>NUCLEOTIDE SEQUENCE [LARGE SCALE GENOMIC DNA]</scope>
    <source>
        <strain evidence="2">cv. Punajuju</strain>
    </source>
</reference>
<organism evidence="1 2">
    <name type="scientific">Cichorium intybus</name>
    <name type="common">Chicory</name>
    <dbReference type="NCBI Taxonomy" id="13427"/>
    <lineage>
        <taxon>Eukaryota</taxon>
        <taxon>Viridiplantae</taxon>
        <taxon>Streptophyta</taxon>
        <taxon>Embryophyta</taxon>
        <taxon>Tracheophyta</taxon>
        <taxon>Spermatophyta</taxon>
        <taxon>Magnoliopsida</taxon>
        <taxon>eudicotyledons</taxon>
        <taxon>Gunneridae</taxon>
        <taxon>Pentapetalae</taxon>
        <taxon>asterids</taxon>
        <taxon>campanulids</taxon>
        <taxon>Asterales</taxon>
        <taxon>Asteraceae</taxon>
        <taxon>Cichorioideae</taxon>
        <taxon>Cichorieae</taxon>
        <taxon>Cichoriinae</taxon>
        <taxon>Cichorium</taxon>
    </lineage>
</organism>
<reference evidence="1 2" key="2">
    <citation type="journal article" date="2022" name="Mol. Ecol. Resour.">
        <title>The genomes of chicory, endive, great burdock and yacon provide insights into Asteraceae paleo-polyploidization history and plant inulin production.</title>
        <authorList>
            <person name="Fan W."/>
            <person name="Wang S."/>
            <person name="Wang H."/>
            <person name="Wang A."/>
            <person name="Jiang F."/>
            <person name="Liu H."/>
            <person name="Zhao H."/>
            <person name="Xu D."/>
            <person name="Zhang Y."/>
        </authorList>
    </citation>
    <scope>NUCLEOTIDE SEQUENCE [LARGE SCALE GENOMIC DNA]</scope>
    <source>
        <strain evidence="2">cv. Punajuju</strain>
        <tissue evidence="1">Leaves</tissue>
    </source>
</reference>
<comment type="caution">
    <text evidence="1">The sequence shown here is derived from an EMBL/GenBank/DDBJ whole genome shotgun (WGS) entry which is preliminary data.</text>
</comment>
<keyword evidence="2" id="KW-1185">Reference proteome</keyword>
<evidence type="ECO:0000313" key="2">
    <source>
        <dbReference type="Proteomes" id="UP001055811"/>
    </source>
</evidence>